<sequence length="190" mass="21466">MALTAERYQLPPALAGTRAGRVDLRIASYLLALRDALVHSGMPMDQAEKLLADTMYRLMRWLQQPLNLVAATVHPGSRLARTRLREQLARRAFYRRPDWVMTDVDAPGCYAFDVRRCLYADYLGGRGEGTFCERVLCDQDLRMAEGHGEVLLRTGTLAGGADRCDFRYVVGDRDVGQVQPVQKRSPRLPR</sequence>
<comment type="caution">
    <text evidence="1">The sequence shown here is derived from an EMBL/GenBank/DDBJ whole genome shotgun (WGS) entry which is preliminary data.</text>
</comment>
<evidence type="ECO:0000313" key="1">
    <source>
        <dbReference type="EMBL" id="MFC4834039.1"/>
    </source>
</evidence>
<dbReference type="Pfam" id="PF14196">
    <property type="entry name" value="ATC_hydrolase"/>
    <property type="match status" value="1"/>
</dbReference>
<name>A0ABV9RKH5_9PSEU</name>
<keyword evidence="2" id="KW-1185">Reference proteome</keyword>
<organism evidence="1 2">
    <name type="scientific">Actinomycetospora chibensis</name>
    <dbReference type="NCBI Taxonomy" id="663606"/>
    <lineage>
        <taxon>Bacteria</taxon>
        <taxon>Bacillati</taxon>
        <taxon>Actinomycetota</taxon>
        <taxon>Actinomycetes</taxon>
        <taxon>Pseudonocardiales</taxon>
        <taxon>Pseudonocardiaceae</taxon>
        <taxon>Actinomycetospora</taxon>
    </lineage>
</organism>
<reference evidence="2" key="1">
    <citation type="journal article" date="2019" name="Int. J. Syst. Evol. Microbiol.">
        <title>The Global Catalogue of Microorganisms (GCM) 10K type strain sequencing project: providing services to taxonomists for standard genome sequencing and annotation.</title>
        <authorList>
            <consortium name="The Broad Institute Genomics Platform"/>
            <consortium name="The Broad Institute Genome Sequencing Center for Infectious Disease"/>
            <person name="Wu L."/>
            <person name="Ma J."/>
        </authorList>
    </citation>
    <scope>NUCLEOTIDE SEQUENCE [LARGE SCALE GENOMIC DNA]</scope>
    <source>
        <strain evidence="2">CCUG 50347</strain>
    </source>
</reference>
<dbReference type="EMBL" id="JBHSIM010000037">
    <property type="protein sequence ID" value="MFC4834039.1"/>
    <property type="molecule type" value="Genomic_DNA"/>
</dbReference>
<dbReference type="GO" id="GO:0016787">
    <property type="term" value="F:hydrolase activity"/>
    <property type="evidence" value="ECO:0007669"/>
    <property type="project" value="UniProtKB-KW"/>
</dbReference>
<accession>A0ABV9RKH5</accession>
<dbReference type="InterPro" id="IPR026002">
    <property type="entry name" value="ATC_hydrolase-like"/>
</dbReference>
<evidence type="ECO:0000313" key="2">
    <source>
        <dbReference type="Proteomes" id="UP001595909"/>
    </source>
</evidence>
<proteinExistence type="predicted"/>
<dbReference type="RefSeq" id="WP_274189364.1">
    <property type="nucleotide sequence ID" value="NZ_BAABHN010000037.1"/>
</dbReference>
<gene>
    <name evidence="1" type="ORF">ACFPEL_16610</name>
</gene>
<protein>
    <submittedName>
        <fullName evidence="1">L-2-amino-thiazoline-4-carboxylic acid hydrolase</fullName>
    </submittedName>
</protein>
<keyword evidence="1" id="KW-0378">Hydrolase</keyword>
<dbReference type="Proteomes" id="UP001595909">
    <property type="component" value="Unassembled WGS sequence"/>
</dbReference>